<protein>
    <submittedName>
        <fullName evidence="2">Potassium/proton antiporter regulatory subunit, CPA2 family</fullName>
    </submittedName>
</protein>
<dbReference type="AlphaFoldDB" id="A0A1G9SQ84"/>
<reference evidence="2 3" key="1">
    <citation type="submission" date="2016-10" db="EMBL/GenBank/DDBJ databases">
        <authorList>
            <person name="de Groot N.N."/>
        </authorList>
    </citation>
    <scope>NUCLEOTIDE SEQUENCE [LARGE SCALE GENOMIC DNA]</scope>
    <source>
        <strain evidence="2 3">DSM 1736</strain>
    </source>
</reference>
<dbReference type="InterPro" id="IPR036721">
    <property type="entry name" value="RCK_C_sf"/>
</dbReference>
<dbReference type="PIRSF" id="PIRSF005028">
    <property type="entry name" value="KhtT"/>
    <property type="match status" value="1"/>
</dbReference>
<dbReference type="Pfam" id="PF25991">
    <property type="entry name" value="KhtT_N"/>
    <property type="match status" value="1"/>
</dbReference>
<dbReference type="Proteomes" id="UP000214880">
    <property type="component" value="Unassembled WGS sequence"/>
</dbReference>
<dbReference type="STRING" id="146817.SAMN04488502_10484"/>
<organism evidence="2 3">
    <name type="scientific">Dendrosporobacter quercicolus</name>
    <dbReference type="NCBI Taxonomy" id="146817"/>
    <lineage>
        <taxon>Bacteria</taxon>
        <taxon>Bacillati</taxon>
        <taxon>Bacillota</taxon>
        <taxon>Negativicutes</taxon>
        <taxon>Selenomonadales</taxon>
        <taxon>Sporomusaceae</taxon>
        <taxon>Dendrosporobacter</taxon>
    </lineage>
</organism>
<dbReference type="OrthoDB" id="67547at2"/>
<dbReference type="GO" id="GO:0008324">
    <property type="term" value="F:monoatomic cation transmembrane transporter activity"/>
    <property type="evidence" value="ECO:0007669"/>
    <property type="project" value="InterPro"/>
</dbReference>
<dbReference type="PANTHER" id="PTHR30445">
    <property type="entry name" value="K(+)_H(+) ANTIPORTER SUBUNIT KHTT"/>
    <property type="match status" value="1"/>
</dbReference>
<dbReference type="SUPFAM" id="SSF116726">
    <property type="entry name" value="TrkA C-terminal domain-like"/>
    <property type="match status" value="1"/>
</dbReference>
<dbReference type="InterPro" id="IPR026278">
    <property type="entry name" value="KhtT"/>
</dbReference>
<proteinExistence type="predicted"/>
<dbReference type="PANTHER" id="PTHR30445:SF8">
    <property type="entry name" value="K(+)_H(+) ANTIPORTER SUBUNIT KHTT"/>
    <property type="match status" value="1"/>
</dbReference>
<dbReference type="InterPro" id="IPR006037">
    <property type="entry name" value="RCK_C"/>
</dbReference>
<dbReference type="Pfam" id="PF02080">
    <property type="entry name" value="TrkA_C"/>
    <property type="match status" value="1"/>
</dbReference>
<dbReference type="RefSeq" id="WP_092072156.1">
    <property type="nucleotide sequence ID" value="NZ_FNHB01000004.1"/>
</dbReference>
<name>A0A1G9SQ84_9FIRM</name>
<sequence>MTIRETVLPGIGHKFQLDARSGDKLVIIVHDDGRRDLYHFEADDPDEIISVVTLDDSEARQVAGLIGGMNYQPKALETIDVALNDLNIEWYKIDSPAYCIGRTIGEINVRQATGATIIAVIEPDNRKHVNPGPDYKFREKSLLVIVGERKQLKKLKEILLHGS</sequence>
<gene>
    <name evidence="2" type="ORF">SAMN04488502_10484</name>
</gene>
<dbReference type="Gene3D" id="3.30.70.1450">
    <property type="entry name" value="Regulator of K+ conductance, C-terminal domain"/>
    <property type="match status" value="1"/>
</dbReference>
<dbReference type="PROSITE" id="PS51202">
    <property type="entry name" value="RCK_C"/>
    <property type="match status" value="1"/>
</dbReference>
<dbReference type="InterPro" id="IPR050144">
    <property type="entry name" value="AAE_transporter"/>
</dbReference>
<dbReference type="InterPro" id="IPR058776">
    <property type="entry name" value="KhtT-like_N"/>
</dbReference>
<feature type="domain" description="RCK C-terminal" evidence="1">
    <location>
        <begin position="76"/>
        <end position="161"/>
    </location>
</feature>
<dbReference type="EMBL" id="FNHB01000004">
    <property type="protein sequence ID" value="SDM37618.1"/>
    <property type="molecule type" value="Genomic_DNA"/>
</dbReference>
<evidence type="ECO:0000313" key="2">
    <source>
        <dbReference type="EMBL" id="SDM37618.1"/>
    </source>
</evidence>
<evidence type="ECO:0000259" key="1">
    <source>
        <dbReference type="PROSITE" id="PS51202"/>
    </source>
</evidence>
<evidence type="ECO:0000313" key="3">
    <source>
        <dbReference type="Proteomes" id="UP000214880"/>
    </source>
</evidence>
<dbReference type="GO" id="GO:0006813">
    <property type="term" value="P:potassium ion transport"/>
    <property type="evidence" value="ECO:0007669"/>
    <property type="project" value="InterPro"/>
</dbReference>
<keyword evidence="3" id="KW-1185">Reference proteome</keyword>
<accession>A0A1G9SQ84</accession>